<feature type="region of interest" description="Disordered" evidence="1">
    <location>
        <begin position="23"/>
        <end position="53"/>
    </location>
</feature>
<evidence type="ECO:0000256" key="1">
    <source>
        <dbReference type="SAM" id="MobiDB-lite"/>
    </source>
</evidence>
<evidence type="ECO:0000313" key="3">
    <source>
        <dbReference type="Proteomes" id="UP000283269"/>
    </source>
</evidence>
<gene>
    <name evidence="2" type="ORF">CVT25_015641</name>
</gene>
<keyword evidence="3" id="KW-1185">Reference proteome</keyword>
<feature type="compositionally biased region" description="Polar residues" evidence="1">
    <location>
        <begin position="36"/>
        <end position="45"/>
    </location>
</feature>
<feature type="region of interest" description="Disordered" evidence="1">
    <location>
        <begin position="81"/>
        <end position="122"/>
    </location>
</feature>
<protein>
    <submittedName>
        <fullName evidence="2">Uncharacterized protein</fullName>
    </submittedName>
</protein>
<dbReference type="EMBL" id="NHYD01003427">
    <property type="protein sequence ID" value="PPQ78107.1"/>
    <property type="molecule type" value="Genomic_DNA"/>
</dbReference>
<reference evidence="2 3" key="1">
    <citation type="journal article" date="2018" name="Evol. Lett.">
        <title>Horizontal gene cluster transfer increased hallucinogenic mushroom diversity.</title>
        <authorList>
            <person name="Reynolds H.T."/>
            <person name="Vijayakumar V."/>
            <person name="Gluck-Thaler E."/>
            <person name="Korotkin H.B."/>
            <person name="Matheny P.B."/>
            <person name="Slot J.C."/>
        </authorList>
    </citation>
    <scope>NUCLEOTIDE SEQUENCE [LARGE SCALE GENOMIC DNA]</scope>
    <source>
        <strain evidence="2 3">2631</strain>
    </source>
</reference>
<dbReference type="InParanoid" id="A0A409WHX5"/>
<dbReference type="OrthoDB" id="2581931at2759"/>
<feature type="compositionally biased region" description="Basic and acidic residues" evidence="1">
    <location>
        <begin position="105"/>
        <end position="119"/>
    </location>
</feature>
<accession>A0A409WHX5</accession>
<comment type="caution">
    <text evidence="2">The sequence shown here is derived from an EMBL/GenBank/DDBJ whole genome shotgun (WGS) entry which is preliminary data.</text>
</comment>
<organism evidence="2 3">
    <name type="scientific">Psilocybe cyanescens</name>
    <dbReference type="NCBI Taxonomy" id="93625"/>
    <lineage>
        <taxon>Eukaryota</taxon>
        <taxon>Fungi</taxon>
        <taxon>Dikarya</taxon>
        <taxon>Basidiomycota</taxon>
        <taxon>Agaricomycotina</taxon>
        <taxon>Agaricomycetes</taxon>
        <taxon>Agaricomycetidae</taxon>
        <taxon>Agaricales</taxon>
        <taxon>Agaricineae</taxon>
        <taxon>Strophariaceae</taxon>
        <taxon>Psilocybe</taxon>
    </lineage>
</organism>
<sequence>MASNDQSMLSAKTATIYPGIANPTPSSGVVDPAASNFVNDPSTPTFGAGAGQDFQGHNAAKQILKDSAGVVEARPGIIESTNIDPLNENSNKDDGWANATTKTTSHKDSDHKESEEPGVVKKIVNTVLGK</sequence>
<name>A0A409WHX5_PSICY</name>
<evidence type="ECO:0000313" key="2">
    <source>
        <dbReference type="EMBL" id="PPQ78107.1"/>
    </source>
</evidence>
<proteinExistence type="predicted"/>
<dbReference type="AlphaFoldDB" id="A0A409WHX5"/>
<dbReference type="Proteomes" id="UP000283269">
    <property type="component" value="Unassembled WGS sequence"/>
</dbReference>